<keyword evidence="1" id="KW-0547">Nucleotide-binding</keyword>
<sequence length="189" mass="21086">MQQGFFPRKNLEINLHASVVSTGFLRENYGFDKIEVRDNGDGIKAADVPVMAVKHYTSKISSSEDLERLTTYGFRGEALGSICGTSQVLVITKTAADDFSTQYILDGSGHVTSQKPSHLGQGTTVTVLKLFQNLPVRKQFYSTDKKRKEEIRKIQNLLMAYGIVKPELRLTLTHNKSPPEYLTAFDGQV</sequence>
<keyword evidence="2" id="KW-1185">Reference proteome</keyword>
<dbReference type="Proteomes" id="UP000827872">
    <property type="component" value="Linkage Group LG02"/>
</dbReference>
<dbReference type="EMBL" id="CM037615">
    <property type="protein sequence ID" value="KAH8012867.1"/>
    <property type="molecule type" value="Genomic_DNA"/>
</dbReference>
<name>A0ACB8G137_9SAUR</name>
<reference evidence="1" key="1">
    <citation type="submission" date="2021-08" db="EMBL/GenBank/DDBJ databases">
        <title>The first chromosome-level gecko genome reveals the dynamic sex chromosomes of Neotropical dwarf geckos (Sphaerodactylidae: Sphaerodactylus).</title>
        <authorList>
            <person name="Pinto B.J."/>
            <person name="Keating S.E."/>
            <person name="Gamble T."/>
        </authorList>
    </citation>
    <scope>NUCLEOTIDE SEQUENCE</scope>
    <source>
        <strain evidence="1">TG3544</strain>
    </source>
</reference>
<comment type="caution">
    <text evidence="1">The sequence shown here is derived from an EMBL/GenBank/DDBJ whole genome shotgun (WGS) entry which is preliminary data.</text>
</comment>
<proteinExistence type="predicted"/>
<gene>
    <name evidence="1" type="primary">PMS1</name>
    <name evidence="1" type="ORF">K3G42_004691</name>
</gene>
<keyword evidence="1" id="KW-0067">ATP-binding</keyword>
<evidence type="ECO:0000313" key="2">
    <source>
        <dbReference type="Proteomes" id="UP000827872"/>
    </source>
</evidence>
<organism evidence="1 2">
    <name type="scientific">Sphaerodactylus townsendi</name>
    <dbReference type="NCBI Taxonomy" id="933632"/>
    <lineage>
        <taxon>Eukaryota</taxon>
        <taxon>Metazoa</taxon>
        <taxon>Chordata</taxon>
        <taxon>Craniata</taxon>
        <taxon>Vertebrata</taxon>
        <taxon>Euteleostomi</taxon>
        <taxon>Lepidosauria</taxon>
        <taxon>Squamata</taxon>
        <taxon>Bifurcata</taxon>
        <taxon>Gekkota</taxon>
        <taxon>Sphaerodactylidae</taxon>
        <taxon>Sphaerodactylus</taxon>
    </lineage>
</organism>
<accession>A0ACB8G137</accession>
<protein>
    <submittedName>
        <fullName evidence="1">ATP-binding mismatch repair protein</fullName>
    </submittedName>
</protein>
<evidence type="ECO:0000313" key="1">
    <source>
        <dbReference type="EMBL" id="KAH8012867.1"/>
    </source>
</evidence>